<keyword evidence="9" id="KW-1185">Reference proteome</keyword>
<evidence type="ECO:0000256" key="3">
    <source>
        <dbReference type="ARBA" id="ARBA00008793"/>
    </source>
</evidence>
<keyword evidence="7" id="KW-1133">Transmembrane helix</keyword>
<keyword evidence="6" id="KW-0539">Nucleus</keyword>
<sequence length="248" mass="28321">MSNKSYLAAANKFISIDHEIFEYPYPLSTCDIAYYGCFCALASYDRNELNEKVITNGNVRKFLEPEGKLVDLIQAFRNNSFATVFQLLEEMRPLLLLNIFIEPQQKQLYQLIRHRAFVQYISTFGVISIPTMAIVFSIDTNELIDELVNLIDCGIIDARIDPISKTLYRLDENATLKNSTRLAKIQKDLEQQAHILVLRAAVLINGVNPAKEFEAEMEASGAGGMRHRMGTFDDSDMMDYFVYDEPNH</sequence>
<evidence type="ECO:0000256" key="4">
    <source>
        <dbReference type="ARBA" id="ARBA00022490"/>
    </source>
</evidence>
<evidence type="ECO:0000256" key="5">
    <source>
        <dbReference type="ARBA" id="ARBA00022790"/>
    </source>
</evidence>
<comment type="similarity">
    <text evidence="3">Belongs to the CSN1 family.</text>
</comment>
<dbReference type="InterPro" id="IPR019585">
    <property type="entry name" value="Rpn7/CSN1"/>
</dbReference>
<dbReference type="WBParaSite" id="PSU_v2.g9528.t1">
    <property type="protein sequence ID" value="PSU_v2.g9528.t1"/>
    <property type="gene ID" value="PSU_v2.g9528"/>
</dbReference>
<dbReference type="InterPro" id="IPR036390">
    <property type="entry name" value="WH_DNA-bd_sf"/>
</dbReference>
<evidence type="ECO:0000259" key="8">
    <source>
        <dbReference type="PROSITE" id="PS50250"/>
    </source>
</evidence>
<dbReference type="AlphaFoldDB" id="A0A914ZGW2"/>
<feature type="domain" description="PCI" evidence="8">
    <location>
        <begin position="1"/>
        <end position="174"/>
    </location>
</feature>
<dbReference type="SMART" id="SM00088">
    <property type="entry name" value="PINT"/>
    <property type="match status" value="1"/>
</dbReference>
<keyword evidence="7" id="KW-0812">Transmembrane</keyword>
<dbReference type="InterPro" id="IPR000717">
    <property type="entry name" value="PCI_dom"/>
</dbReference>
<protein>
    <submittedName>
        <fullName evidence="10">PCI domain-containing protein</fullName>
    </submittedName>
</protein>
<keyword evidence="7" id="KW-0472">Membrane</keyword>
<evidence type="ECO:0000256" key="2">
    <source>
        <dbReference type="ARBA" id="ARBA00004496"/>
    </source>
</evidence>
<keyword evidence="5" id="KW-0736">Signalosome</keyword>
<dbReference type="Pfam" id="PF01399">
    <property type="entry name" value="PCI"/>
    <property type="match status" value="1"/>
</dbReference>
<evidence type="ECO:0000313" key="9">
    <source>
        <dbReference type="Proteomes" id="UP000887577"/>
    </source>
</evidence>
<dbReference type="Gene3D" id="1.25.40.570">
    <property type="match status" value="1"/>
</dbReference>
<dbReference type="PANTHER" id="PTHR14145">
    <property type="entry name" value="26S PROTESOME SUBUNIT 6"/>
    <property type="match status" value="1"/>
</dbReference>
<comment type="subcellular location">
    <subcellularLocation>
        <location evidence="2">Cytoplasm</location>
    </subcellularLocation>
    <subcellularLocation>
        <location evidence="1">Nucleus</location>
    </subcellularLocation>
</comment>
<feature type="transmembrane region" description="Helical" evidence="7">
    <location>
        <begin position="117"/>
        <end position="138"/>
    </location>
</feature>
<dbReference type="GO" id="GO:0008180">
    <property type="term" value="C:COP9 signalosome"/>
    <property type="evidence" value="ECO:0007669"/>
    <property type="project" value="UniProtKB-KW"/>
</dbReference>
<keyword evidence="4" id="KW-0963">Cytoplasm</keyword>
<dbReference type="PROSITE" id="PS50250">
    <property type="entry name" value="PCI"/>
    <property type="match status" value="1"/>
</dbReference>
<evidence type="ECO:0000313" key="10">
    <source>
        <dbReference type="WBParaSite" id="PSU_v2.g9528.t1"/>
    </source>
</evidence>
<proteinExistence type="inferred from homology"/>
<evidence type="ECO:0000256" key="7">
    <source>
        <dbReference type="SAM" id="Phobius"/>
    </source>
</evidence>
<evidence type="ECO:0000256" key="1">
    <source>
        <dbReference type="ARBA" id="ARBA00004123"/>
    </source>
</evidence>
<name>A0A914ZGW2_9BILA</name>
<accession>A0A914ZGW2</accession>
<dbReference type="Proteomes" id="UP000887577">
    <property type="component" value="Unplaced"/>
</dbReference>
<dbReference type="InterPro" id="IPR045135">
    <property type="entry name" value="Rpn7_N"/>
</dbReference>
<reference evidence="10" key="1">
    <citation type="submission" date="2022-11" db="UniProtKB">
        <authorList>
            <consortium name="WormBaseParasite"/>
        </authorList>
    </citation>
    <scope>IDENTIFICATION</scope>
</reference>
<dbReference type="GO" id="GO:0005737">
    <property type="term" value="C:cytoplasm"/>
    <property type="evidence" value="ECO:0007669"/>
    <property type="project" value="UniProtKB-SubCell"/>
</dbReference>
<dbReference type="Pfam" id="PF10602">
    <property type="entry name" value="RPN7"/>
    <property type="match status" value="1"/>
</dbReference>
<evidence type="ECO:0000256" key="6">
    <source>
        <dbReference type="ARBA" id="ARBA00023242"/>
    </source>
</evidence>
<organism evidence="9 10">
    <name type="scientific">Panagrolaimus superbus</name>
    <dbReference type="NCBI Taxonomy" id="310955"/>
    <lineage>
        <taxon>Eukaryota</taxon>
        <taxon>Metazoa</taxon>
        <taxon>Ecdysozoa</taxon>
        <taxon>Nematoda</taxon>
        <taxon>Chromadorea</taxon>
        <taxon>Rhabditida</taxon>
        <taxon>Tylenchina</taxon>
        <taxon>Panagrolaimomorpha</taxon>
        <taxon>Panagrolaimoidea</taxon>
        <taxon>Panagrolaimidae</taxon>
        <taxon>Panagrolaimus</taxon>
    </lineage>
</organism>
<dbReference type="PANTHER" id="PTHR14145:SF2">
    <property type="entry name" value="COP9 SIGNALOSOME COMPLEX SUBUNIT 1"/>
    <property type="match status" value="1"/>
</dbReference>
<dbReference type="SUPFAM" id="SSF46785">
    <property type="entry name" value="Winged helix' DNA-binding domain"/>
    <property type="match status" value="1"/>
</dbReference>